<reference evidence="2 3" key="1">
    <citation type="submission" date="2021-06" db="EMBL/GenBank/DDBJ databases">
        <title>Genome-based taxonomic framework of Microbacterium strains isolated from marine environment, the description of four new species and reclassification of four preexisting species.</title>
        <authorList>
            <person name="Lee S.D."/>
            <person name="Kim S.-M."/>
            <person name="Byeon Y.-S."/>
            <person name="Yang H.L."/>
            <person name="Kim I.S."/>
        </authorList>
    </citation>
    <scope>NUCLEOTIDE SEQUENCE [LARGE SCALE GENOMIC DNA]</scope>
    <source>
        <strain evidence="2 3">SSW1-49</strain>
    </source>
</reference>
<dbReference type="EMBL" id="JAHWXN010000001">
    <property type="protein sequence ID" value="MCK2036271.1"/>
    <property type="molecule type" value="Genomic_DNA"/>
</dbReference>
<feature type="transmembrane region" description="Helical" evidence="1">
    <location>
        <begin position="170"/>
        <end position="195"/>
    </location>
</feature>
<keyword evidence="3" id="KW-1185">Reference proteome</keyword>
<dbReference type="RefSeq" id="WP_247629643.1">
    <property type="nucleotide sequence ID" value="NZ_JAHWXN010000001.1"/>
</dbReference>
<dbReference type="Proteomes" id="UP001300096">
    <property type="component" value="Unassembled WGS sequence"/>
</dbReference>
<evidence type="ECO:0000313" key="2">
    <source>
        <dbReference type="EMBL" id="MCK2036271.1"/>
    </source>
</evidence>
<protein>
    <recommendedName>
        <fullName evidence="4">Ig-like domain-containing protein</fullName>
    </recommendedName>
</protein>
<name>A0ABT0FEW8_9MICO</name>
<evidence type="ECO:0000313" key="3">
    <source>
        <dbReference type="Proteomes" id="UP001300096"/>
    </source>
</evidence>
<keyword evidence="1" id="KW-1133">Transmembrane helix</keyword>
<evidence type="ECO:0008006" key="4">
    <source>
        <dbReference type="Google" id="ProtNLM"/>
    </source>
</evidence>
<organism evidence="2 3">
    <name type="scientific">Microbacterium croceum</name>
    <dbReference type="NCBI Taxonomy" id="2851645"/>
    <lineage>
        <taxon>Bacteria</taxon>
        <taxon>Bacillati</taxon>
        <taxon>Actinomycetota</taxon>
        <taxon>Actinomycetes</taxon>
        <taxon>Micrococcales</taxon>
        <taxon>Microbacteriaceae</taxon>
        <taxon>Microbacterium</taxon>
    </lineage>
</organism>
<proteinExistence type="predicted"/>
<keyword evidence="1" id="KW-0472">Membrane</keyword>
<sequence>MTSAARWGRLNDRDRLALGAALTSVVAGALIWLLWVLPVATSVDRAAAHPLGEPAIVELDAGQRVGIWGSGISANLGTMACTVNTAEGEDVATRGGPALVWSDTLWWMTPKWGFEQSVQFTALEAGMYRVSCADSLDTYDGEFLVAGDSFGGGSVGLGRHGGSDFAVGSVLAFGAVFCPLFAVLLPIVIGIRLAISRRRASSGSR</sequence>
<comment type="caution">
    <text evidence="2">The sequence shown here is derived from an EMBL/GenBank/DDBJ whole genome shotgun (WGS) entry which is preliminary data.</text>
</comment>
<accession>A0ABT0FEW8</accession>
<feature type="transmembrane region" description="Helical" evidence="1">
    <location>
        <begin position="16"/>
        <end position="35"/>
    </location>
</feature>
<keyword evidence="1" id="KW-0812">Transmembrane</keyword>
<gene>
    <name evidence="2" type="ORF">KZC51_08985</name>
</gene>
<evidence type="ECO:0000256" key="1">
    <source>
        <dbReference type="SAM" id="Phobius"/>
    </source>
</evidence>